<keyword evidence="2" id="KW-0548">Nucleotidyltransferase</keyword>
<evidence type="ECO:0000256" key="1">
    <source>
        <dbReference type="ARBA" id="ARBA00022679"/>
    </source>
</evidence>
<dbReference type="Gene3D" id="3.30.420.10">
    <property type="entry name" value="Ribonuclease H-like superfamily/Ribonuclease H"/>
    <property type="match status" value="2"/>
</dbReference>
<dbReference type="GO" id="GO:0015074">
    <property type="term" value="P:DNA integration"/>
    <property type="evidence" value="ECO:0007669"/>
    <property type="project" value="InterPro"/>
</dbReference>
<dbReference type="EMBL" id="OOIL02001913">
    <property type="protein sequence ID" value="VFQ79288.1"/>
    <property type="molecule type" value="Genomic_DNA"/>
</dbReference>
<evidence type="ECO:0000259" key="8">
    <source>
        <dbReference type="PROSITE" id="PS50994"/>
    </source>
</evidence>
<feature type="compositionally biased region" description="Basic and acidic residues" evidence="7">
    <location>
        <begin position="788"/>
        <end position="804"/>
    </location>
</feature>
<evidence type="ECO:0000256" key="4">
    <source>
        <dbReference type="ARBA" id="ARBA00022759"/>
    </source>
</evidence>
<keyword evidence="6" id="KW-0695">RNA-directed DNA polymerase</keyword>
<evidence type="ECO:0000256" key="3">
    <source>
        <dbReference type="ARBA" id="ARBA00022722"/>
    </source>
</evidence>
<dbReference type="InterPro" id="IPR001584">
    <property type="entry name" value="Integrase_cat-core"/>
</dbReference>
<accession>A0A484LU02</accession>
<dbReference type="PANTHER" id="PTHR48475:SF2">
    <property type="entry name" value="RIBONUCLEASE H"/>
    <property type="match status" value="1"/>
</dbReference>
<sequence>METQLKNTENRFAGIDERINAQDLKLDQIMMILKKMETHPGKEKEGNMTSVGDRIQSNGRSLNFNPKLEFPRFDGSNTRNWIKKAGKYFNLCKIPEDQWVDIASLYMIDKAENWMSSYLSFRKFVSWHEFIIDLSARFRDDKGHNVVEQFKKLEQKESLEDYIDEFEDLRSVLVQNNHYLPDSYILDCFIGGLKASIRLYVRAFKPSSIAQDIEYARLKEESLEVEYSKYSKLNKPPAHNSAKPPLLPTPQTKPANFQPNKGFRTRRNPAASAQSTVRSDNPEQGMIVPFNGLETALNNVANMMANIMERLDKALLGPSSTRDIPAGQPRQVLRTMSSPILQELHDPEEVERERQAIDRRRAEELARNNKVNEGRAKDASRIVGDGNENPRGSVFERISRQKAHVSERLGKNLEKAPQGWIRPQACQVASSNREPRQQNGRGGSQLLVRSLRNLEEDEVQSQARVPAPRRLGPPVPEAGEFQDLRQQIQEMQRKINKGRVFTTHPQEHINSYVQVMIAVDASDALMCRCFLQTVDSKVADWVNHIPAGSIRTWDELGLQFLEHFAGNYRPKKHFTHLASVRQKHGESLKNFLIRWRKESREVEGTNDKSRLAMFTAALQDGLLHTDLTTHPPDTFEEAMVRAGRYVTLEERKEEKKEKTPKEEEKTGNKKPFKNKKQGFPDGPKGASPGTSEKHKSANLVFALPVAEVMAHAAQQGLMTYPTYSQKVCNVEDTGKWCAYHRKNDHNTEDCYTLKNEMARLIRRGHLKKFVQDGDAGNPGNAQNRKRRDKEVAQAEAREKRHIGLEDEEEDSEPALHRQKRHHGCNFIIGGNTGGDLATSRKKWANAAMVNKVLVPEDCAISTVIVREEHGAQHPVYYISKTLRDAELRYSRPEKAMLAVFWTTKRLTPYFQAHRIVVLTNEPLASLTRSPAASARMTKWAVFISQYNVEFRPRPSIEGHALSDFQVECTAREMTRAQVETRVEKDWWVMSIDGSSGSRSCGAGEFEAKEERMKRYRDLSLEMLGRFEFKLEHIPRAQNAEADVLSKLSAESPEYISKLATVEELVTPSLNSNEVIWVSADPPEWLDRLAKYIEDGEAPEDPQEARLAAEAKALMEEIHEGLCAAHQGPYSISRRAIIQGYFWPTMRKDSEEYVRKCATCQQFQNIPGRPATNYTPISSVIPFSRWGVDIVGALPKGAGQARWIVVAIDYFTQWVEAEPLAGITGRQMIDFVGTNILCRFGVPRQIISDNGTQFEEAEFQDFLKTLGIQHTKVSVAYPQANGQVENVNRAIIDGIKKKLLSEGSKWVDELPRILWTYKTTPRRARGDTPFGLAYGFEARAPAEVVIPTSREMEHDPEVNEQNQAVELNFVEERRDEARIRAENYRRQVRSYFDSKVKPRAFQVGD</sequence>
<dbReference type="InterPro" id="IPR005162">
    <property type="entry name" value="Retrotrans_gag_dom"/>
</dbReference>
<dbReference type="PROSITE" id="PS50994">
    <property type="entry name" value="INTEGRASE"/>
    <property type="match status" value="1"/>
</dbReference>
<evidence type="ECO:0000256" key="6">
    <source>
        <dbReference type="ARBA" id="ARBA00022918"/>
    </source>
</evidence>
<dbReference type="Proteomes" id="UP000595140">
    <property type="component" value="Unassembled WGS sequence"/>
</dbReference>
<reference evidence="9 10" key="1">
    <citation type="submission" date="2018-04" db="EMBL/GenBank/DDBJ databases">
        <authorList>
            <person name="Vogel A."/>
        </authorList>
    </citation>
    <scope>NUCLEOTIDE SEQUENCE [LARGE SCALE GENOMIC DNA]</scope>
</reference>
<name>A0A484LU02_9ASTE</name>
<feature type="region of interest" description="Disordered" evidence="7">
    <location>
        <begin position="457"/>
        <end position="478"/>
    </location>
</feature>
<dbReference type="GO" id="GO:0003964">
    <property type="term" value="F:RNA-directed DNA polymerase activity"/>
    <property type="evidence" value="ECO:0007669"/>
    <property type="project" value="UniProtKB-KW"/>
</dbReference>
<dbReference type="Pfam" id="PF00665">
    <property type="entry name" value="rve"/>
    <property type="match status" value="1"/>
</dbReference>
<evidence type="ECO:0000256" key="5">
    <source>
        <dbReference type="ARBA" id="ARBA00022801"/>
    </source>
</evidence>
<dbReference type="GO" id="GO:0003676">
    <property type="term" value="F:nucleic acid binding"/>
    <property type="evidence" value="ECO:0007669"/>
    <property type="project" value="InterPro"/>
</dbReference>
<keyword evidence="10" id="KW-1185">Reference proteome</keyword>
<dbReference type="Gene3D" id="1.10.340.70">
    <property type="match status" value="1"/>
</dbReference>
<feature type="region of interest" description="Disordered" evidence="7">
    <location>
        <begin position="769"/>
        <end position="813"/>
    </location>
</feature>
<feature type="region of interest" description="Disordered" evidence="7">
    <location>
        <begin position="233"/>
        <end position="283"/>
    </location>
</feature>
<feature type="domain" description="Integrase catalytic" evidence="8">
    <location>
        <begin position="1177"/>
        <end position="1348"/>
    </location>
</feature>
<dbReference type="GO" id="GO:0016787">
    <property type="term" value="F:hydrolase activity"/>
    <property type="evidence" value="ECO:0007669"/>
    <property type="project" value="UniProtKB-KW"/>
</dbReference>
<feature type="region of interest" description="Disordered" evidence="7">
    <location>
        <begin position="650"/>
        <end position="693"/>
    </location>
</feature>
<dbReference type="Pfam" id="PF17921">
    <property type="entry name" value="Integrase_H2C2"/>
    <property type="match status" value="1"/>
</dbReference>
<dbReference type="OrthoDB" id="777232at2759"/>
<dbReference type="InterPro" id="IPR043502">
    <property type="entry name" value="DNA/RNA_pol_sf"/>
</dbReference>
<dbReference type="SUPFAM" id="SSF56672">
    <property type="entry name" value="DNA/RNA polymerases"/>
    <property type="match status" value="1"/>
</dbReference>
<dbReference type="InterPro" id="IPR041588">
    <property type="entry name" value="Integrase_H2C2"/>
</dbReference>
<feature type="compositionally biased region" description="Basic and acidic residues" evidence="7">
    <location>
        <begin position="650"/>
        <end position="667"/>
    </location>
</feature>
<evidence type="ECO:0000256" key="2">
    <source>
        <dbReference type="ARBA" id="ARBA00022695"/>
    </source>
</evidence>
<keyword evidence="3" id="KW-0540">Nuclease</keyword>
<evidence type="ECO:0000313" key="10">
    <source>
        <dbReference type="Proteomes" id="UP000595140"/>
    </source>
</evidence>
<evidence type="ECO:0000313" key="9">
    <source>
        <dbReference type="EMBL" id="VFQ79288.1"/>
    </source>
</evidence>
<dbReference type="Pfam" id="PF03732">
    <property type="entry name" value="Retrotrans_gag"/>
    <property type="match status" value="2"/>
</dbReference>
<keyword evidence="5" id="KW-0378">Hydrolase</keyword>
<keyword evidence="4" id="KW-0255">Endonuclease</keyword>
<gene>
    <name evidence="9" type="ORF">CCAM_LOCUS21064</name>
</gene>
<dbReference type="InterPro" id="IPR012337">
    <property type="entry name" value="RNaseH-like_sf"/>
</dbReference>
<organism evidence="9 10">
    <name type="scientific">Cuscuta campestris</name>
    <dbReference type="NCBI Taxonomy" id="132261"/>
    <lineage>
        <taxon>Eukaryota</taxon>
        <taxon>Viridiplantae</taxon>
        <taxon>Streptophyta</taxon>
        <taxon>Embryophyta</taxon>
        <taxon>Tracheophyta</taxon>
        <taxon>Spermatophyta</taxon>
        <taxon>Magnoliopsida</taxon>
        <taxon>eudicotyledons</taxon>
        <taxon>Gunneridae</taxon>
        <taxon>Pentapetalae</taxon>
        <taxon>asterids</taxon>
        <taxon>lamiids</taxon>
        <taxon>Solanales</taxon>
        <taxon>Convolvulaceae</taxon>
        <taxon>Cuscuteae</taxon>
        <taxon>Cuscuta</taxon>
        <taxon>Cuscuta subgen. Grammica</taxon>
        <taxon>Cuscuta sect. Cleistogrammica</taxon>
    </lineage>
</organism>
<protein>
    <recommendedName>
        <fullName evidence="8">Integrase catalytic domain-containing protein</fullName>
    </recommendedName>
</protein>
<keyword evidence="1" id="KW-0808">Transferase</keyword>
<evidence type="ECO:0000256" key="7">
    <source>
        <dbReference type="SAM" id="MobiDB-lite"/>
    </source>
</evidence>
<dbReference type="SUPFAM" id="SSF53098">
    <property type="entry name" value="Ribonuclease H-like"/>
    <property type="match status" value="1"/>
</dbReference>
<dbReference type="InterPro" id="IPR041373">
    <property type="entry name" value="RT_RNaseH"/>
</dbReference>
<dbReference type="GO" id="GO:0004519">
    <property type="term" value="F:endonuclease activity"/>
    <property type="evidence" value="ECO:0007669"/>
    <property type="project" value="UniProtKB-KW"/>
</dbReference>
<dbReference type="PANTHER" id="PTHR48475">
    <property type="entry name" value="RIBONUCLEASE H"/>
    <property type="match status" value="1"/>
</dbReference>
<dbReference type="Pfam" id="PF17917">
    <property type="entry name" value="RT_RNaseH"/>
    <property type="match status" value="1"/>
</dbReference>
<dbReference type="InterPro" id="IPR036397">
    <property type="entry name" value="RNaseH_sf"/>
</dbReference>
<proteinExistence type="predicted"/>